<evidence type="ECO:0000256" key="2">
    <source>
        <dbReference type="ARBA" id="ARBA00022670"/>
    </source>
</evidence>
<dbReference type="InterPro" id="IPR008758">
    <property type="entry name" value="Peptidase_S28"/>
</dbReference>
<name>A0A0U1LIK3_TALIS</name>
<comment type="similarity">
    <text evidence="1">Belongs to the peptidase S28 family.</text>
</comment>
<dbReference type="AlphaFoldDB" id="A0A0U1LIK3"/>
<evidence type="ECO:0000256" key="4">
    <source>
        <dbReference type="ARBA" id="ARBA00022801"/>
    </source>
</evidence>
<dbReference type="OMA" id="MRYFRNA"/>
<evidence type="ECO:0000256" key="5">
    <source>
        <dbReference type="ARBA" id="ARBA00023180"/>
    </source>
</evidence>
<sequence length="531" mass="58724">MHSVLSLAAVCASWASVATAALHQIPLAPAAALVDGASSGSGTFEQLIDHDNPELGTFSQRYWWSDEYWKGPGSPIILFQPGESDADGFQGYLKNTTLTGLYAQEFGGAGLILEHRYYGKSSPVDELTPKTMQHLTFKNALADTVHFAKNVKLPFDNSTKSSPDNAAWILVGGSYSGAQAGWTAATLPGTFWAYHASSAPVEAIWNYWQYFVPIRERLPHNCTTDLSNVINHIDRILTGSDEKAKQTLKDKFQLGDLRDDDFAAALANGPYLGQTTSASESYGLYDFCNYIENVYAEPPANPGAGGVGVAKALEGYAQWWGTIFPGYCAQYAYWSSNTSTECFDTYNSTNPLYADTSIDNYANKQWTWLCCNEPFGAWQDGAPNGTKSIVSRLITDDYYLRTCGTYFQPDDGYTYASAQGKRSSAVNAWTQGWKGTTERVIWAQGQYDPWREETVSSDFRPGGPLDSSEENPIFIMKDASHCYDLILKNGEENESVQEVINAEVKQMKAWVAEFKPKNNGTSALRRKVRHY</sequence>
<dbReference type="FunFam" id="3.40.50.1820:FF:000165">
    <property type="entry name" value="Serine peptidase, putative"/>
    <property type="match status" value="1"/>
</dbReference>
<evidence type="ECO:0000313" key="7">
    <source>
        <dbReference type="EMBL" id="CRG82843.1"/>
    </source>
</evidence>
<organism evidence="7 8">
    <name type="scientific">Talaromyces islandicus</name>
    <name type="common">Penicillium islandicum</name>
    <dbReference type="NCBI Taxonomy" id="28573"/>
    <lineage>
        <taxon>Eukaryota</taxon>
        <taxon>Fungi</taxon>
        <taxon>Dikarya</taxon>
        <taxon>Ascomycota</taxon>
        <taxon>Pezizomycotina</taxon>
        <taxon>Eurotiomycetes</taxon>
        <taxon>Eurotiomycetidae</taxon>
        <taxon>Eurotiales</taxon>
        <taxon>Trichocomaceae</taxon>
        <taxon>Talaromyces</taxon>
        <taxon>Talaromyces sect. Islandici</taxon>
    </lineage>
</organism>
<dbReference type="SUPFAM" id="SSF53474">
    <property type="entry name" value="alpha/beta-Hydrolases"/>
    <property type="match status" value="1"/>
</dbReference>
<keyword evidence="5" id="KW-0325">Glycoprotein</keyword>
<dbReference type="OrthoDB" id="1735038at2759"/>
<proteinExistence type="inferred from homology"/>
<accession>A0A0U1LIK3</accession>
<gene>
    <name evidence="7" type="primary">EPR</name>
    <name evidence="7" type="ORF">PISL3812_00189</name>
</gene>
<dbReference type="Gene3D" id="3.40.50.1820">
    <property type="entry name" value="alpha/beta hydrolase"/>
    <property type="match status" value="2"/>
</dbReference>
<dbReference type="Proteomes" id="UP000054383">
    <property type="component" value="Unassembled WGS sequence"/>
</dbReference>
<evidence type="ECO:0000256" key="1">
    <source>
        <dbReference type="ARBA" id="ARBA00011079"/>
    </source>
</evidence>
<dbReference type="STRING" id="28573.A0A0U1LIK3"/>
<feature type="chain" id="PRO_5006710987" description="Thymus-specific serine protease" evidence="6">
    <location>
        <begin position="21"/>
        <end position="531"/>
    </location>
</feature>
<dbReference type="EMBL" id="CVMT01000001">
    <property type="protein sequence ID" value="CRG82843.1"/>
    <property type="molecule type" value="Genomic_DNA"/>
</dbReference>
<evidence type="ECO:0000256" key="3">
    <source>
        <dbReference type="ARBA" id="ARBA00022729"/>
    </source>
</evidence>
<keyword evidence="3 6" id="KW-0732">Signal</keyword>
<evidence type="ECO:0000313" key="8">
    <source>
        <dbReference type="Proteomes" id="UP000054383"/>
    </source>
</evidence>
<dbReference type="Pfam" id="PF05577">
    <property type="entry name" value="Peptidase_S28"/>
    <property type="match status" value="1"/>
</dbReference>
<keyword evidence="4" id="KW-0378">Hydrolase</keyword>
<keyword evidence="2" id="KW-0645">Protease</keyword>
<dbReference type="PANTHER" id="PTHR11010">
    <property type="entry name" value="PROTEASE S28 PRO-X CARBOXYPEPTIDASE-RELATED"/>
    <property type="match status" value="1"/>
</dbReference>
<dbReference type="PANTHER" id="PTHR11010:SF23">
    <property type="entry name" value="SERINE PEPTIDASE"/>
    <property type="match status" value="1"/>
</dbReference>
<evidence type="ECO:0008006" key="9">
    <source>
        <dbReference type="Google" id="ProtNLM"/>
    </source>
</evidence>
<evidence type="ECO:0000256" key="6">
    <source>
        <dbReference type="SAM" id="SignalP"/>
    </source>
</evidence>
<dbReference type="GO" id="GO:0070008">
    <property type="term" value="F:serine-type exopeptidase activity"/>
    <property type="evidence" value="ECO:0007669"/>
    <property type="project" value="InterPro"/>
</dbReference>
<dbReference type="GO" id="GO:0006508">
    <property type="term" value="P:proteolysis"/>
    <property type="evidence" value="ECO:0007669"/>
    <property type="project" value="UniProtKB-KW"/>
</dbReference>
<reference evidence="7 8" key="1">
    <citation type="submission" date="2015-04" db="EMBL/GenBank/DDBJ databases">
        <authorList>
            <person name="Syromyatnikov M.Y."/>
            <person name="Popov V.N."/>
        </authorList>
    </citation>
    <scope>NUCLEOTIDE SEQUENCE [LARGE SCALE GENOMIC DNA]</scope>
    <source>
        <strain evidence="7">WF-38-12</strain>
    </source>
</reference>
<keyword evidence="8" id="KW-1185">Reference proteome</keyword>
<dbReference type="InterPro" id="IPR029058">
    <property type="entry name" value="AB_hydrolase_fold"/>
</dbReference>
<dbReference type="GO" id="GO:0008239">
    <property type="term" value="F:dipeptidyl-peptidase activity"/>
    <property type="evidence" value="ECO:0007669"/>
    <property type="project" value="TreeGrafter"/>
</dbReference>
<protein>
    <recommendedName>
        <fullName evidence="9">Thymus-specific serine protease</fullName>
    </recommendedName>
</protein>
<feature type="signal peptide" evidence="6">
    <location>
        <begin position="1"/>
        <end position="20"/>
    </location>
</feature>